<organism evidence="3 4">
    <name type="scientific">Dryococelus australis</name>
    <dbReference type="NCBI Taxonomy" id="614101"/>
    <lineage>
        <taxon>Eukaryota</taxon>
        <taxon>Metazoa</taxon>
        <taxon>Ecdysozoa</taxon>
        <taxon>Arthropoda</taxon>
        <taxon>Hexapoda</taxon>
        <taxon>Insecta</taxon>
        <taxon>Pterygota</taxon>
        <taxon>Neoptera</taxon>
        <taxon>Polyneoptera</taxon>
        <taxon>Phasmatodea</taxon>
        <taxon>Verophasmatodea</taxon>
        <taxon>Anareolatae</taxon>
        <taxon>Phasmatidae</taxon>
        <taxon>Eurycanthinae</taxon>
        <taxon>Dryococelus</taxon>
    </lineage>
</organism>
<keyword evidence="2" id="KW-0812">Transmembrane</keyword>
<gene>
    <name evidence="3" type="ORF">PR048_018254</name>
</gene>
<dbReference type="EMBL" id="JARBHB010000006">
    <property type="protein sequence ID" value="KAJ8881768.1"/>
    <property type="molecule type" value="Genomic_DNA"/>
</dbReference>
<protein>
    <recommendedName>
        <fullName evidence="5">Transmembrane protein</fullName>
    </recommendedName>
</protein>
<reference evidence="3 4" key="1">
    <citation type="submission" date="2023-02" db="EMBL/GenBank/DDBJ databases">
        <title>LHISI_Scaffold_Assembly.</title>
        <authorList>
            <person name="Stuart O.P."/>
            <person name="Cleave R."/>
            <person name="Magrath M.J.L."/>
            <person name="Mikheyev A.S."/>
        </authorList>
    </citation>
    <scope>NUCLEOTIDE SEQUENCE [LARGE SCALE GENOMIC DNA]</scope>
    <source>
        <strain evidence="3">Daus_M_001</strain>
        <tissue evidence="3">Leg muscle</tissue>
    </source>
</reference>
<feature type="region of interest" description="Disordered" evidence="1">
    <location>
        <begin position="61"/>
        <end position="81"/>
    </location>
</feature>
<evidence type="ECO:0000256" key="2">
    <source>
        <dbReference type="SAM" id="Phobius"/>
    </source>
</evidence>
<proteinExistence type="predicted"/>
<sequence>MFVSRFVPEVPDNDITTYINQEIKWLNQISNAFLLVFWPFGCIISVFYGKLHDKQLFAPDSNTQDETVQSKEAAGGAEKTP</sequence>
<evidence type="ECO:0008006" key="5">
    <source>
        <dbReference type="Google" id="ProtNLM"/>
    </source>
</evidence>
<keyword evidence="2" id="KW-1133">Transmembrane helix</keyword>
<keyword evidence="2" id="KW-0472">Membrane</keyword>
<comment type="caution">
    <text evidence="3">The sequence shown here is derived from an EMBL/GenBank/DDBJ whole genome shotgun (WGS) entry which is preliminary data.</text>
</comment>
<accession>A0ABQ9HCH0</accession>
<keyword evidence="4" id="KW-1185">Reference proteome</keyword>
<dbReference type="Proteomes" id="UP001159363">
    <property type="component" value="Chromosome 5"/>
</dbReference>
<evidence type="ECO:0000256" key="1">
    <source>
        <dbReference type="SAM" id="MobiDB-lite"/>
    </source>
</evidence>
<evidence type="ECO:0000313" key="3">
    <source>
        <dbReference type="EMBL" id="KAJ8881768.1"/>
    </source>
</evidence>
<evidence type="ECO:0000313" key="4">
    <source>
        <dbReference type="Proteomes" id="UP001159363"/>
    </source>
</evidence>
<name>A0ABQ9HCH0_9NEOP</name>
<feature type="transmembrane region" description="Helical" evidence="2">
    <location>
        <begin position="29"/>
        <end position="48"/>
    </location>
</feature>